<keyword evidence="2" id="KW-1185">Reference proteome</keyword>
<protein>
    <submittedName>
        <fullName evidence="1">Uncharacterized protein</fullName>
    </submittedName>
</protein>
<dbReference type="EMBL" id="JBBPBN010000011">
    <property type="protein sequence ID" value="KAK9028886.1"/>
    <property type="molecule type" value="Genomic_DNA"/>
</dbReference>
<name>A0ABR2SUF8_9ROSI</name>
<evidence type="ECO:0000313" key="1">
    <source>
        <dbReference type="EMBL" id="KAK9028886.1"/>
    </source>
</evidence>
<comment type="caution">
    <text evidence="1">The sequence shown here is derived from an EMBL/GenBank/DDBJ whole genome shotgun (WGS) entry which is preliminary data.</text>
</comment>
<gene>
    <name evidence="1" type="ORF">V6N11_026022</name>
</gene>
<organism evidence="1 2">
    <name type="scientific">Hibiscus sabdariffa</name>
    <name type="common">roselle</name>
    <dbReference type="NCBI Taxonomy" id="183260"/>
    <lineage>
        <taxon>Eukaryota</taxon>
        <taxon>Viridiplantae</taxon>
        <taxon>Streptophyta</taxon>
        <taxon>Embryophyta</taxon>
        <taxon>Tracheophyta</taxon>
        <taxon>Spermatophyta</taxon>
        <taxon>Magnoliopsida</taxon>
        <taxon>eudicotyledons</taxon>
        <taxon>Gunneridae</taxon>
        <taxon>Pentapetalae</taxon>
        <taxon>rosids</taxon>
        <taxon>malvids</taxon>
        <taxon>Malvales</taxon>
        <taxon>Malvaceae</taxon>
        <taxon>Malvoideae</taxon>
        <taxon>Hibiscus</taxon>
    </lineage>
</organism>
<sequence length="82" mass="9231">MTDKYLLVCGLYCIDELEGTNKGHYRQRSILLMVDDKRNKREEEMVVAAKGLSREERVKPTFPSHFCPLTAPASATANSAMP</sequence>
<dbReference type="Proteomes" id="UP001396334">
    <property type="component" value="Unassembled WGS sequence"/>
</dbReference>
<reference evidence="1 2" key="1">
    <citation type="journal article" date="2024" name="G3 (Bethesda)">
        <title>Genome assembly of Hibiscus sabdariffa L. provides insights into metabolisms of medicinal natural products.</title>
        <authorList>
            <person name="Kim T."/>
        </authorList>
    </citation>
    <scope>NUCLEOTIDE SEQUENCE [LARGE SCALE GENOMIC DNA]</scope>
    <source>
        <strain evidence="1">TK-2024</strain>
        <tissue evidence="1">Old leaves</tissue>
    </source>
</reference>
<accession>A0ABR2SUF8</accession>
<evidence type="ECO:0000313" key="2">
    <source>
        <dbReference type="Proteomes" id="UP001396334"/>
    </source>
</evidence>
<proteinExistence type="predicted"/>